<dbReference type="AlphaFoldDB" id="A0A1I1E8S0"/>
<keyword evidence="3" id="KW-1185">Reference proteome</keyword>
<feature type="transmembrane region" description="Helical" evidence="1">
    <location>
        <begin position="157"/>
        <end position="176"/>
    </location>
</feature>
<evidence type="ECO:0000256" key="1">
    <source>
        <dbReference type="SAM" id="Phobius"/>
    </source>
</evidence>
<organism evidence="2 3">
    <name type="scientific">Massilia yuzhufengensis</name>
    <dbReference type="NCBI Taxonomy" id="1164594"/>
    <lineage>
        <taxon>Bacteria</taxon>
        <taxon>Pseudomonadati</taxon>
        <taxon>Pseudomonadota</taxon>
        <taxon>Betaproteobacteria</taxon>
        <taxon>Burkholderiales</taxon>
        <taxon>Oxalobacteraceae</taxon>
        <taxon>Telluria group</taxon>
        <taxon>Massilia</taxon>
    </lineage>
</organism>
<gene>
    <name evidence="2" type="ORF">SAMN05216204_10234</name>
</gene>
<keyword evidence="1" id="KW-0812">Transmembrane</keyword>
<evidence type="ECO:0000313" key="2">
    <source>
        <dbReference type="EMBL" id="SFB83484.1"/>
    </source>
</evidence>
<evidence type="ECO:0000313" key="3">
    <source>
        <dbReference type="Proteomes" id="UP000198639"/>
    </source>
</evidence>
<feature type="transmembrane region" description="Helical" evidence="1">
    <location>
        <begin position="45"/>
        <end position="68"/>
    </location>
</feature>
<dbReference type="STRING" id="1164594.SAMN05216204_10234"/>
<name>A0A1I1E8S0_9BURK</name>
<feature type="transmembrane region" description="Helical" evidence="1">
    <location>
        <begin position="132"/>
        <end position="151"/>
    </location>
</feature>
<dbReference type="EMBL" id="FOLD01000002">
    <property type="protein sequence ID" value="SFB83484.1"/>
    <property type="molecule type" value="Genomic_DNA"/>
</dbReference>
<sequence length="209" mass="22370">MDSDTVQLRRPRPYRPFLPLFFSIAGWVLLQAWIALIGANYRAHILVAVPGAVLTLWSAFPFPGTGHIPPQAADKPDRASRWAATADALLLLAIGAVLGGLIAKGSLFLLCVGAMALHFVPWPRLRIGQRHPALPCAAALCGFAAAVLAGYRSIEPMFLPLAAWALWVCACIGLVLRAEQSWRAKRRAAARCGYAHPAQAAGPASTPLH</sequence>
<proteinExistence type="predicted"/>
<reference evidence="3" key="1">
    <citation type="submission" date="2016-10" db="EMBL/GenBank/DDBJ databases">
        <authorList>
            <person name="Varghese N."/>
            <person name="Submissions S."/>
        </authorList>
    </citation>
    <scope>NUCLEOTIDE SEQUENCE [LARGE SCALE GENOMIC DNA]</scope>
    <source>
        <strain evidence="3">CGMCC 1.12041</strain>
    </source>
</reference>
<protein>
    <submittedName>
        <fullName evidence="2">Uncharacterized protein</fullName>
    </submittedName>
</protein>
<feature type="transmembrane region" description="Helical" evidence="1">
    <location>
        <begin position="88"/>
        <end position="120"/>
    </location>
</feature>
<keyword evidence="1" id="KW-1133">Transmembrane helix</keyword>
<keyword evidence="1" id="KW-0472">Membrane</keyword>
<accession>A0A1I1E8S0</accession>
<dbReference type="Proteomes" id="UP000198639">
    <property type="component" value="Unassembled WGS sequence"/>
</dbReference>
<feature type="transmembrane region" description="Helical" evidence="1">
    <location>
        <begin position="20"/>
        <end position="38"/>
    </location>
</feature>